<dbReference type="Proteomes" id="UP000001882">
    <property type="component" value="Chromosome"/>
</dbReference>
<dbReference type="STRING" id="304371.MCP_2021"/>
<name>D1Z071_METPS</name>
<proteinExistence type="predicted"/>
<dbReference type="KEGG" id="mpd:MCP_2021"/>
<evidence type="ECO:0000313" key="1">
    <source>
        <dbReference type="EMBL" id="BAI62093.1"/>
    </source>
</evidence>
<reference evidence="2" key="3">
    <citation type="journal article" date="2011" name="PLoS ONE">
        <title>Genome sequence of a mesophilic hydrogenotrophic methanogen Methanocella paludicola, the first cultivated representative of the order Methanocellales.</title>
        <authorList>
            <person name="Sakai S."/>
            <person name="Takaki Y."/>
            <person name="Shimamura S."/>
            <person name="Sekine M."/>
            <person name="Tajima T."/>
            <person name="Kosugi H."/>
            <person name="Ichikawa N."/>
            <person name="Tasumi E."/>
            <person name="Hiraki A.T."/>
            <person name="Shimizu A."/>
            <person name="Kato Y."/>
            <person name="Nishiko R."/>
            <person name="Mori K."/>
            <person name="Fujita N."/>
            <person name="Imachi H."/>
            <person name="Takai K."/>
        </authorList>
    </citation>
    <scope>NUCLEOTIDE SEQUENCE [LARGE SCALE GENOMIC DNA]</scope>
    <source>
        <strain evidence="2">DSM 17711 / JCM 13418 / NBRC 101707 / SANAE</strain>
    </source>
</reference>
<keyword evidence="2" id="KW-1185">Reference proteome</keyword>
<dbReference type="AlphaFoldDB" id="D1Z071"/>
<gene>
    <name evidence="1" type="ordered locus">MCP_2021</name>
</gene>
<reference evidence="1 2" key="2">
    <citation type="journal article" date="2008" name="Int. J. Syst. Evol. Microbiol.">
        <title>Methanocella paludicola gen. nov., sp. nov., a methane-producing archaeon, the first isolate of the lineage 'Rice Cluster I', and proposal of the new archaeal order Methanocellales ord. nov.</title>
        <authorList>
            <person name="Sakai S."/>
            <person name="Imachi H."/>
            <person name="Hanada S."/>
            <person name="Ohashi A."/>
            <person name="Harada H."/>
            <person name="Kamagata Y."/>
        </authorList>
    </citation>
    <scope>NUCLEOTIDE SEQUENCE [LARGE SCALE GENOMIC DNA]</scope>
    <source>
        <strain evidence="2">DSM 17711 / JCM 13418 / NBRC 101707 / SANAE</strain>
    </source>
</reference>
<evidence type="ECO:0000313" key="2">
    <source>
        <dbReference type="Proteomes" id="UP000001882"/>
    </source>
</evidence>
<accession>D1Z071</accession>
<organism evidence="1 2">
    <name type="scientific">Methanocella paludicola (strain DSM 17711 / JCM 13418 / NBRC 101707 / SANAE)</name>
    <dbReference type="NCBI Taxonomy" id="304371"/>
    <lineage>
        <taxon>Archaea</taxon>
        <taxon>Methanobacteriati</taxon>
        <taxon>Methanobacteriota</taxon>
        <taxon>Stenosarchaea group</taxon>
        <taxon>Methanomicrobia</taxon>
        <taxon>Methanocellales</taxon>
        <taxon>Methanocellaceae</taxon>
        <taxon>Methanocella</taxon>
    </lineage>
</organism>
<sequence>MGLFDVFKGKKDKGSVVVLESAPGGYALKSGNGSSGISRACIYFSLSSPLEDEPDMVEGIIKELDSSIAPAAGAIISTAYEVLPYIDEFVATREMPDTLNTFLMSRAMMLGLARGPAEMAKLAIEPFNYNGIKGVIILKEA</sequence>
<reference evidence="1 2" key="1">
    <citation type="journal article" date="2007" name="Appl. Environ. Microbiol.">
        <title>Isolation of key methanogens for global methane emission from rice paddy fields: a novel isolate affiliated with the clone cluster rice cluster I.</title>
        <authorList>
            <person name="Sakai S."/>
            <person name="Imachi H."/>
            <person name="Sekiguchi Y."/>
            <person name="Ohashi A."/>
            <person name="Harada H."/>
            <person name="Kamagata Y."/>
        </authorList>
    </citation>
    <scope>NUCLEOTIDE SEQUENCE [LARGE SCALE GENOMIC DNA]</scope>
    <source>
        <strain evidence="2">DSM 17711 / JCM 13418 / NBRC 101707 / SANAE</strain>
    </source>
</reference>
<dbReference type="InParanoid" id="D1Z071"/>
<protein>
    <submittedName>
        <fullName evidence="1">Uncharacterized protein</fullName>
    </submittedName>
</protein>
<dbReference type="EMBL" id="AP011532">
    <property type="protein sequence ID" value="BAI62093.1"/>
    <property type="molecule type" value="Genomic_DNA"/>
</dbReference>